<dbReference type="PROSITE" id="PS50850">
    <property type="entry name" value="MFS"/>
    <property type="match status" value="1"/>
</dbReference>
<dbReference type="Pfam" id="PF07690">
    <property type="entry name" value="MFS_1"/>
    <property type="match status" value="1"/>
</dbReference>
<feature type="transmembrane region" description="Helical" evidence="5">
    <location>
        <begin position="28"/>
        <end position="46"/>
    </location>
</feature>
<keyword evidence="4 5" id="KW-0472">Membrane</keyword>
<feature type="transmembrane region" description="Helical" evidence="5">
    <location>
        <begin position="245"/>
        <end position="265"/>
    </location>
</feature>
<dbReference type="PANTHER" id="PTHR23501:SF197">
    <property type="entry name" value="COMD"/>
    <property type="match status" value="1"/>
</dbReference>
<feature type="transmembrane region" description="Helical" evidence="5">
    <location>
        <begin position="115"/>
        <end position="137"/>
    </location>
</feature>
<dbReference type="OrthoDB" id="4484751at2"/>
<keyword evidence="2 5" id="KW-0812">Transmembrane</keyword>
<dbReference type="EMBL" id="VHQG01000005">
    <property type="protein sequence ID" value="TPW74013.1"/>
    <property type="molecule type" value="Genomic_DNA"/>
</dbReference>
<gene>
    <name evidence="7" type="ORF">FJ657_15285</name>
</gene>
<comment type="subcellular location">
    <subcellularLocation>
        <location evidence="1">Cell membrane</location>
        <topology evidence="1">Multi-pass membrane protein</topology>
    </subcellularLocation>
</comment>
<dbReference type="GO" id="GO:0022857">
    <property type="term" value="F:transmembrane transporter activity"/>
    <property type="evidence" value="ECO:0007669"/>
    <property type="project" value="InterPro"/>
</dbReference>
<dbReference type="InterPro" id="IPR020846">
    <property type="entry name" value="MFS_dom"/>
</dbReference>
<feature type="transmembrane region" description="Helical" evidence="5">
    <location>
        <begin position="277"/>
        <end position="304"/>
    </location>
</feature>
<evidence type="ECO:0000256" key="4">
    <source>
        <dbReference type="ARBA" id="ARBA00023136"/>
    </source>
</evidence>
<dbReference type="InterPro" id="IPR036259">
    <property type="entry name" value="MFS_trans_sf"/>
</dbReference>
<feature type="transmembrane region" description="Helical" evidence="5">
    <location>
        <begin position="143"/>
        <end position="164"/>
    </location>
</feature>
<evidence type="ECO:0000313" key="7">
    <source>
        <dbReference type="EMBL" id="TPW74013.1"/>
    </source>
</evidence>
<feature type="transmembrane region" description="Helical" evidence="5">
    <location>
        <begin position="208"/>
        <end position="225"/>
    </location>
</feature>
<feature type="transmembrane region" description="Helical" evidence="5">
    <location>
        <begin position="58"/>
        <end position="77"/>
    </location>
</feature>
<dbReference type="Gene3D" id="1.20.1250.20">
    <property type="entry name" value="MFS general substrate transporter like domains"/>
    <property type="match status" value="2"/>
</dbReference>
<evidence type="ECO:0000256" key="2">
    <source>
        <dbReference type="ARBA" id="ARBA00022692"/>
    </source>
</evidence>
<keyword evidence="3 5" id="KW-1133">Transmembrane helix</keyword>
<evidence type="ECO:0000256" key="5">
    <source>
        <dbReference type="SAM" id="Phobius"/>
    </source>
</evidence>
<reference evidence="7 8" key="1">
    <citation type="submission" date="2019-06" db="EMBL/GenBank/DDBJ databases">
        <authorList>
            <person name="Li F."/>
        </authorList>
    </citation>
    <scope>NUCLEOTIDE SEQUENCE [LARGE SCALE GENOMIC DNA]</scope>
    <source>
        <strain evidence="7 8">10F1D-1</strain>
    </source>
</reference>
<evidence type="ECO:0000256" key="3">
    <source>
        <dbReference type="ARBA" id="ARBA00022989"/>
    </source>
</evidence>
<dbReference type="Proteomes" id="UP000316252">
    <property type="component" value="Unassembled WGS sequence"/>
</dbReference>
<organism evidence="7 8">
    <name type="scientific">Schumannella soli</name>
    <dbReference type="NCBI Taxonomy" id="2590779"/>
    <lineage>
        <taxon>Bacteria</taxon>
        <taxon>Bacillati</taxon>
        <taxon>Actinomycetota</taxon>
        <taxon>Actinomycetes</taxon>
        <taxon>Micrococcales</taxon>
        <taxon>Microbacteriaceae</taxon>
        <taxon>Schumannella</taxon>
    </lineage>
</organism>
<feature type="transmembrane region" description="Helical" evidence="5">
    <location>
        <begin position="316"/>
        <end position="335"/>
    </location>
</feature>
<dbReference type="SUPFAM" id="SSF103473">
    <property type="entry name" value="MFS general substrate transporter"/>
    <property type="match status" value="1"/>
</dbReference>
<proteinExistence type="predicted"/>
<dbReference type="AlphaFoldDB" id="A0A506XWK9"/>
<name>A0A506XWK9_9MICO</name>
<dbReference type="CDD" id="cd17504">
    <property type="entry name" value="MFS_MMR_MDR_like"/>
    <property type="match status" value="1"/>
</dbReference>
<dbReference type="PANTHER" id="PTHR23501">
    <property type="entry name" value="MAJOR FACILITATOR SUPERFAMILY"/>
    <property type="match status" value="1"/>
</dbReference>
<feature type="domain" description="Major facilitator superfamily (MFS) profile" evidence="6">
    <location>
        <begin position="1"/>
        <end position="437"/>
    </location>
</feature>
<protein>
    <submittedName>
        <fullName evidence="7">MFS transporter</fullName>
    </submittedName>
</protein>
<dbReference type="GO" id="GO:0005886">
    <property type="term" value="C:plasma membrane"/>
    <property type="evidence" value="ECO:0007669"/>
    <property type="project" value="UniProtKB-SubCell"/>
</dbReference>
<evidence type="ECO:0000259" key="6">
    <source>
        <dbReference type="PROSITE" id="PS50850"/>
    </source>
</evidence>
<sequence>MGASFMQTIVLPIQPRLPELLGTSRDDAAWVITATLVAAAVCTPIAGRLGDLYDKRRIAMALLLIQAAGALLALFSVSLAPMIVARALQGAAVGVIPLGISILRDVLPPQRLGGGIALVSATLGVGGALGLPLSAVIAENADWHAVFGVAAGLALLCFVLFALVVPVSTLRAEGRVDAVGIIGLAIGLVAVLIAVSRSGEWGWGDPRILALGLGGLLVLLLWGVFELRVRDPLVDLRVSARPAVLLTNLASVAMGFALFASNVAFPQLLELPPSTGFGLGLPLLTASLALAPAGLTMMAMSPLADRLERAHGPKPLLAWGAAVIALSYLAALWLHDELWQIVAINVLIGVGIGLGYAAMPALIMRAVPPSETGAANGLNALMRSLGTSTASAVTGAVLAGSATAAGPSEQGFLTSLVLGLIAAVACLGVSLAIPSARPAGRTALDGGEFGPA</sequence>
<feature type="transmembrane region" description="Helical" evidence="5">
    <location>
        <begin position="341"/>
        <end position="364"/>
    </location>
</feature>
<evidence type="ECO:0000256" key="1">
    <source>
        <dbReference type="ARBA" id="ARBA00004651"/>
    </source>
</evidence>
<feature type="transmembrane region" description="Helical" evidence="5">
    <location>
        <begin position="176"/>
        <end position="196"/>
    </location>
</feature>
<accession>A0A506XWK9</accession>
<keyword evidence="8" id="KW-1185">Reference proteome</keyword>
<feature type="transmembrane region" description="Helical" evidence="5">
    <location>
        <begin position="412"/>
        <end position="433"/>
    </location>
</feature>
<dbReference type="InterPro" id="IPR011701">
    <property type="entry name" value="MFS"/>
</dbReference>
<evidence type="ECO:0000313" key="8">
    <source>
        <dbReference type="Proteomes" id="UP000316252"/>
    </source>
</evidence>
<comment type="caution">
    <text evidence="7">The sequence shown here is derived from an EMBL/GenBank/DDBJ whole genome shotgun (WGS) entry which is preliminary data.</text>
</comment>